<dbReference type="PANTHER" id="PTHR43732:SF1">
    <property type="entry name" value="RIBOSE 5-PHOSPHATE ISOMERASE"/>
    <property type="match status" value="1"/>
</dbReference>
<feature type="binding site" evidence="4">
    <location>
        <position position="98"/>
    </location>
    <ligand>
        <name>D-ribulose 5-phosphate</name>
        <dbReference type="ChEBI" id="CHEBI:58121"/>
    </ligand>
</feature>
<dbReference type="InterPro" id="IPR051812">
    <property type="entry name" value="SPI_LacAB/RpiB"/>
</dbReference>
<feature type="binding site" evidence="4">
    <location>
        <begin position="7"/>
        <end position="8"/>
    </location>
    <ligand>
        <name>D-ribulose 5-phosphate</name>
        <dbReference type="ChEBI" id="CHEBI:58121"/>
    </ligand>
</feature>
<name>A0A923EAW8_CLOTT</name>
<organism evidence="5 6">
    <name type="scientific">Clostridium tetanomorphum</name>
    <dbReference type="NCBI Taxonomy" id="1553"/>
    <lineage>
        <taxon>Bacteria</taxon>
        <taxon>Bacillati</taxon>
        <taxon>Bacillota</taxon>
        <taxon>Clostridia</taxon>
        <taxon>Eubacteriales</taxon>
        <taxon>Clostridiaceae</taxon>
        <taxon>Clostridium</taxon>
    </lineage>
</organism>
<dbReference type="NCBIfam" id="TIGR01120">
    <property type="entry name" value="rpiB"/>
    <property type="match status" value="1"/>
</dbReference>
<dbReference type="Gene3D" id="3.40.1400.10">
    <property type="entry name" value="Sugar-phosphate isomerase, RpiB/LacA/LacB"/>
    <property type="match status" value="1"/>
</dbReference>
<dbReference type="RefSeq" id="WP_035150561.1">
    <property type="nucleotide sequence ID" value="NZ_JAAZWO010000038.1"/>
</dbReference>
<dbReference type="PIRSF" id="PIRSF005384">
    <property type="entry name" value="RpiB_LacA_B"/>
    <property type="match status" value="1"/>
</dbReference>
<dbReference type="SUPFAM" id="SSF89623">
    <property type="entry name" value="Ribose/Galactose isomerase RpiB/AlsB"/>
    <property type="match status" value="1"/>
</dbReference>
<dbReference type="AlphaFoldDB" id="A0A923EAW8"/>
<dbReference type="NCBIfam" id="TIGR00689">
    <property type="entry name" value="rpiB_lacA_lacB"/>
    <property type="match status" value="1"/>
</dbReference>
<dbReference type="InterPro" id="IPR004785">
    <property type="entry name" value="RpiB"/>
</dbReference>
<feature type="binding site" evidence="4">
    <location>
        <position position="108"/>
    </location>
    <ligand>
        <name>D-ribulose 5-phosphate</name>
        <dbReference type="ChEBI" id="CHEBI:58121"/>
    </ligand>
</feature>
<dbReference type="GO" id="GO:0005975">
    <property type="term" value="P:carbohydrate metabolic process"/>
    <property type="evidence" value="ECO:0007669"/>
    <property type="project" value="InterPro"/>
</dbReference>
<proteinExistence type="inferred from homology"/>
<sequence length="148" mass="16330">MIAIGSDHAAFTLKEEIKRYLDEKGLDYKDYGCFNEERTDYPIYGQMVGKAVASGECEKGILLCGTGVGISLAANKVKGVRAVVCSDCYTAKLSKEHNNTNILAMGSRVVGVDLAKMILDAWLSANFQGERHQKRVDMIHQIENNNLK</sequence>
<dbReference type="EMBL" id="JAAZWO010000038">
    <property type="protein sequence ID" value="MBC2399872.1"/>
    <property type="molecule type" value="Genomic_DNA"/>
</dbReference>
<comment type="caution">
    <text evidence="5">The sequence shown here is derived from an EMBL/GenBank/DDBJ whole genome shotgun (WGS) entry which is preliminary data.</text>
</comment>
<comment type="similarity">
    <text evidence="1">Belongs to the LacAB/RpiB family.</text>
</comment>
<evidence type="ECO:0000313" key="5">
    <source>
        <dbReference type="EMBL" id="MBC2399872.1"/>
    </source>
</evidence>
<feature type="active site" description="Proton acceptor" evidence="3">
    <location>
        <position position="64"/>
    </location>
</feature>
<gene>
    <name evidence="5" type="primary">rpiB</name>
    <name evidence="5" type="ORF">HGG79_19205</name>
</gene>
<reference evidence="5 6" key="1">
    <citation type="submission" date="2020-04" db="EMBL/GenBank/DDBJ databases">
        <title>Genomic insights into acetone-butanol-ethanol (ABE) fermentation by sequencing solventogenic clostridia strains.</title>
        <authorList>
            <person name="Brown S."/>
        </authorList>
    </citation>
    <scope>NUCLEOTIDE SEQUENCE [LARGE SCALE GENOMIC DNA]</scope>
    <source>
        <strain evidence="5 6">DJ011</strain>
    </source>
</reference>
<feature type="binding site" evidence="4">
    <location>
        <begin position="65"/>
        <end position="69"/>
    </location>
    <ligand>
        <name>D-ribulose 5-phosphate</name>
        <dbReference type="ChEBI" id="CHEBI:58121"/>
    </ligand>
</feature>
<evidence type="ECO:0000256" key="2">
    <source>
        <dbReference type="ARBA" id="ARBA00023235"/>
    </source>
</evidence>
<accession>A0A923EAW8</accession>
<keyword evidence="6" id="KW-1185">Reference proteome</keyword>
<dbReference type="Proteomes" id="UP000563151">
    <property type="component" value="Unassembled WGS sequence"/>
</dbReference>
<feature type="binding site" evidence="4">
    <location>
        <position position="131"/>
    </location>
    <ligand>
        <name>D-ribulose 5-phosphate</name>
        <dbReference type="ChEBI" id="CHEBI:58121"/>
    </ligand>
</feature>
<evidence type="ECO:0000313" key="6">
    <source>
        <dbReference type="Proteomes" id="UP000563151"/>
    </source>
</evidence>
<dbReference type="EC" id="5.3.1.6" evidence="5"/>
<feature type="active site" description="Proton donor" evidence="3">
    <location>
        <position position="97"/>
    </location>
</feature>
<evidence type="ECO:0000256" key="3">
    <source>
        <dbReference type="PIRSR" id="PIRSR005384-1"/>
    </source>
</evidence>
<evidence type="ECO:0000256" key="4">
    <source>
        <dbReference type="PIRSR" id="PIRSR005384-2"/>
    </source>
</evidence>
<dbReference type="InterPro" id="IPR036569">
    <property type="entry name" value="RpiB_LacA_LacB_sf"/>
</dbReference>
<feature type="binding site" evidence="4">
    <location>
        <position position="135"/>
    </location>
    <ligand>
        <name>D-ribulose 5-phosphate</name>
        <dbReference type="ChEBI" id="CHEBI:58121"/>
    </ligand>
</feature>
<dbReference type="Pfam" id="PF02502">
    <property type="entry name" value="LacAB_rpiB"/>
    <property type="match status" value="1"/>
</dbReference>
<dbReference type="InterPro" id="IPR003500">
    <property type="entry name" value="RpiB_LacA_LacB"/>
</dbReference>
<protein>
    <submittedName>
        <fullName evidence="5">Ribose 5-phosphate isomerase B</fullName>
        <ecNumber evidence="5">5.3.1.6</ecNumber>
    </submittedName>
</protein>
<evidence type="ECO:0000256" key="1">
    <source>
        <dbReference type="ARBA" id="ARBA00008754"/>
    </source>
</evidence>
<dbReference type="NCBIfam" id="NF004051">
    <property type="entry name" value="PRK05571.1"/>
    <property type="match status" value="1"/>
</dbReference>
<dbReference type="GO" id="GO:0004751">
    <property type="term" value="F:ribose-5-phosphate isomerase activity"/>
    <property type="evidence" value="ECO:0007669"/>
    <property type="project" value="UniProtKB-EC"/>
</dbReference>
<dbReference type="PANTHER" id="PTHR43732">
    <property type="entry name" value="RIBOSE 5-PHOSPHATE ISOMERASE-RELATED"/>
    <property type="match status" value="1"/>
</dbReference>
<keyword evidence="2 5" id="KW-0413">Isomerase</keyword>